<evidence type="ECO:0000313" key="1">
    <source>
        <dbReference type="EMBL" id="HEN13922.1"/>
    </source>
</evidence>
<comment type="caution">
    <text evidence="1">The sequence shown here is derived from an EMBL/GenBank/DDBJ whole genome shotgun (WGS) entry which is preliminary data.</text>
</comment>
<dbReference type="InterPro" id="IPR043519">
    <property type="entry name" value="NT_sf"/>
</dbReference>
<protein>
    <recommendedName>
        <fullName evidence="2">Nucleotidyltransferase family protein</fullName>
    </recommendedName>
</protein>
<name>A0A7C2JX89_9PLAN</name>
<dbReference type="AlphaFoldDB" id="A0A7C2JX89"/>
<reference evidence="1" key="1">
    <citation type="journal article" date="2020" name="mSystems">
        <title>Genome- and Community-Level Interaction Insights into Carbon Utilization and Element Cycling Functions of Hydrothermarchaeota in Hydrothermal Sediment.</title>
        <authorList>
            <person name="Zhou Z."/>
            <person name="Liu Y."/>
            <person name="Xu W."/>
            <person name="Pan J."/>
            <person name="Luo Z.H."/>
            <person name="Li M."/>
        </authorList>
    </citation>
    <scope>NUCLEOTIDE SEQUENCE [LARGE SCALE GENOMIC DNA]</scope>
    <source>
        <strain evidence="1">SpSt-339</strain>
    </source>
</reference>
<accession>A0A7C2JX89</accession>
<gene>
    <name evidence="1" type="ORF">ENQ76_00440</name>
</gene>
<proteinExistence type="predicted"/>
<organism evidence="1">
    <name type="scientific">Schlesneria paludicola</name>
    <dbReference type="NCBI Taxonomy" id="360056"/>
    <lineage>
        <taxon>Bacteria</taxon>
        <taxon>Pseudomonadati</taxon>
        <taxon>Planctomycetota</taxon>
        <taxon>Planctomycetia</taxon>
        <taxon>Planctomycetales</taxon>
        <taxon>Planctomycetaceae</taxon>
        <taxon>Schlesneria</taxon>
    </lineage>
</organism>
<sequence>MTPLSQLPLDLLDRMERAVEKVRERLTRAAAALDAVGVPYAVIGGNAVGAWVATEDESAVRNTQDVDLLLRAEDLDRAAEALSRAGFIRRHSAGIEMFLDGPHAKARDAVHVILAGQKVRDSDPVAAPDVEPWHQHRDFRLLPLRQLVQMKLTSFRLKDQVHLQDMVQVGLIDDTWPDQFPPPLSDRLRQIIENPEA</sequence>
<dbReference type="Gene3D" id="3.30.460.40">
    <property type="match status" value="1"/>
</dbReference>
<dbReference type="SUPFAM" id="SSF81301">
    <property type="entry name" value="Nucleotidyltransferase"/>
    <property type="match status" value="1"/>
</dbReference>
<evidence type="ECO:0008006" key="2">
    <source>
        <dbReference type="Google" id="ProtNLM"/>
    </source>
</evidence>
<dbReference type="EMBL" id="DSOK01000011">
    <property type="protein sequence ID" value="HEN13922.1"/>
    <property type="molecule type" value="Genomic_DNA"/>
</dbReference>